<keyword evidence="2" id="KW-0800">Toxin</keyword>
<sequence length="473" mass="51397">MMLRPPVLNRRRFLGLAALGGTALALPGHAFSQHLDGALAATFDADWWWGAFRELTLTALAAVPEVGGILSFFGGLFIPAHLFDSDDAQWRQYIEAVNRIVDEKLDDAIYLQVQASLAGFSRATRLFLSALETGDAQHIRSIIDALNVSFSASIAGFMLKGHEARLLPLFVPVANMHLGLLRQAVQQGRLRQFPPAVIVDYQNQLQASIVDYGQYYDDVVELQLQAAAKAHPHDAWEHRNEPLAAVYTLRSQLQGSLGDTRDCWPSFDTGLYPGEVKVHLDRELFSLLIGSYFDDSVAEPSRIVLPAPPTGPIRRITLQGYVFVDGLTVSYGPGQGPDGVDAVRVGGRGGTVFQHDDIVQRGHVRAVQVRNGYAVDTVALEYGDGSGSEQVGGDRGYPDPRPATRLAFPGHHLSSVIGFGTAAGYGGVLSGCMFGFQLDEPTAPVALDRQVRDRLQRVWPTGLHPALQDSPKG</sequence>
<accession>A0A246HJ50</accession>
<dbReference type="AlphaFoldDB" id="A0A246HJ50"/>
<gene>
    <name evidence="7" type="ORF">CEE60_18505</name>
</gene>
<dbReference type="EMBL" id="NIVS01000056">
    <property type="protein sequence ID" value="OWQ49784.1"/>
    <property type="molecule type" value="Genomic_DNA"/>
</dbReference>
<evidence type="ECO:0000256" key="1">
    <source>
        <dbReference type="ARBA" id="ARBA00007819"/>
    </source>
</evidence>
<name>A0A246HJ50_STEMA</name>
<feature type="chain" id="PRO_5013032371" description="Pesticidal crystal protein domain-containing protein" evidence="5">
    <location>
        <begin position="26"/>
        <end position="473"/>
    </location>
</feature>
<dbReference type="GO" id="GO:0030435">
    <property type="term" value="P:sporulation resulting in formation of a cellular spore"/>
    <property type="evidence" value="ECO:0007669"/>
    <property type="project" value="UniProtKB-KW"/>
</dbReference>
<keyword evidence="3" id="KW-0749">Sporulation</keyword>
<dbReference type="OrthoDB" id="6429287at2"/>
<dbReference type="InterPro" id="IPR036404">
    <property type="entry name" value="Jacalin-like_lectin_dom_sf"/>
</dbReference>
<keyword evidence="4" id="KW-0843">Virulence</keyword>
<comment type="caution">
    <text evidence="7">The sequence shown here is derived from an EMBL/GenBank/DDBJ whole genome shotgun (WGS) entry which is preliminary data.</text>
</comment>
<dbReference type="GO" id="GO:0001907">
    <property type="term" value="P:symbiont-mediated killing of host cell"/>
    <property type="evidence" value="ECO:0007669"/>
    <property type="project" value="InterPro"/>
</dbReference>
<protein>
    <recommendedName>
        <fullName evidence="6">Pesticidal crystal protein domain-containing protein</fullName>
    </recommendedName>
</protein>
<proteinExistence type="inferred from homology"/>
<keyword evidence="5" id="KW-0732">Signal</keyword>
<feature type="signal peptide" evidence="5">
    <location>
        <begin position="1"/>
        <end position="25"/>
    </location>
</feature>
<dbReference type="InterPro" id="IPR006311">
    <property type="entry name" value="TAT_signal"/>
</dbReference>
<evidence type="ECO:0000259" key="6">
    <source>
        <dbReference type="Pfam" id="PF03945"/>
    </source>
</evidence>
<dbReference type="InterPro" id="IPR036716">
    <property type="entry name" value="Pest_crys_N_sf"/>
</dbReference>
<comment type="similarity">
    <text evidence="1">Belongs to the delta endotoxin family.</text>
</comment>
<evidence type="ECO:0000256" key="2">
    <source>
        <dbReference type="ARBA" id="ARBA00022656"/>
    </source>
</evidence>
<feature type="domain" description="Pesticidal crystal protein" evidence="6">
    <location>
        <begin position="57"/>
        <end position="240"/>
    </location>
</feature>
<dbReference type="Proteomes" id="UP000198157">
    <property type="component" value="Unassembled WGS sequence"/>
</dbReference>
<dbReference type="PROSITE" id="PS51318">
    <property type="entry name" value="TAT"/>
    <property type="match status" value="1"/>
</dbReference>
<organism evidence="7 8">
    <name type="scientific">Stenotrophomonas maltophilia</name>
    <name type="common">Pseudomonas maltophilia</name>
    <name type="synonym">Xanthomonas maltophilia</name>
    <dbReference type="NCBI Taxonomy" id="40324"/>
    <lineage>
        <taxon>Bacteria</taxon>
        <taxon>Pseudomonadati</taxon>
        <taxon>Pseudomonadota</taxon>
        <taxon>Gammaproteobacteria</taxon>
        <taxon>Lysobacterales</taxon>
        <taxon>Lysobacteraceae</taxon>
        <taxon>Stenotrophomonas</taxon>
        <taxon>Stenotrophomonas maltophilia group</taxon>
    </lineage>
</organism>
<evidence type="ECO:0000313" key="7">
    <source>
        <dbReference type="EMBL" id="OWQ49784.1"/>
    </source>
</evidence>
<evidence type="ECO:0000256" key="5">
    <source>
        <dbReference type="SAM" id="SignalP"/>
    </source>
</evidence>
<dbReference type="SUPFAM" id="SSF56849">
    <property type="entry name" value="delta-Endotoxin (insectocide), N-terminal domain"/>
    <property type="match status" value="1"/>
</dbReference>
<dbReference type="Gene3D" id="1.20.190.10">
    <property type="entry name" value="Pesticidal crystal protein, N-terminal domain"/>
    <property type="match status" value="1"/>
</dbReference>
<evidence type="ECO:0000256" key="4">
    <source>
        <dbReference type="ARBA" id="ARBA00023026"/>
    </source>
</evidence>
<dbReference type="SUPFAM" id="SSF51101">
    <property type="entry name" value="Mannose-binding lectins"/>
    <property type="match status" value="1"/>
</dbReference>
<evidence type="ECO:0000256" key="3">
    <source>
        <dbReference type="ARBA" id="ARBA00022969"/>
    </source>
</evidence>
<dbReference type="Gene3D" id="2.100.10.30">
    <property type="entry name" value="Jacalin-like lectin domain"/>
    <property type="match status" value="1"/>
</dbReference>
<dbReference type="Pfam" id="PF03945">
    <property type="entry name" value="Endotoxin_N"/>
    <property type="match status" value="1"/>
</dbReference>
<reference evidence="7 8" key="1">
    <citation type="submission" date="2017-06" db="EMBL/GenBank/DDBJ databases">
        <authorList>
            <person name="Kim H.J."/>
            <person name="Triplett B.A."/>
        </authorList>
    </citation>
    <scope>NUCLEOTIDE SEQUENCE [LARGE SCALE GENOMIC DNA]</scope>
    <source>
        <strain evidence="7 8">13146</strain>
    </source>
</reference>
<dbReference type="GO" id="GO:0090729">
    <property type="term" value="F:toxin activity"/>
    <property type="evidence" value="ECO:0007669"/>
    <property type="project" value="UniProtKB-KW"/>
</dbReference>
<evidence type="ECO:0000313" key="8">
    <source>
        <dbReference type="Proteomes" id="UP000198157"/>
    </source>
</evidence>
<dbReference type="InterPro" id="IPR005639">
    <property type="entry name" value="Pest_crys_dom_I"/>
</dbReference>